<evidence type="ECO:0000256" key="4">
    <source>
        <dbReference type="ARBA" id="ARBA00022729"/>
    </source>
</evidence>
<dbReference type="GO" id="GO:0006508">
    <property type="term" value="P:proteolysis"/>
    <property type="evidence" value="ECO:0007669"/>
    <property type="project" value="UniProtKB-KW"/>
</dbReference>
<evidence type="ECO:0000256" key="11">
    <source>
        <dbReference type="PIRSR" id="PIRSR621190-5"/>
    </source>
</evidence>
<dbReference type="OrthoDB" id="406838at2759"/>
<keyword evidence="10" id="KW-0106">Calcium</keyword>
<feature type="binding site" evidence="10">
    <location>
        <position position="120"/>
    </location>
    <ligand>
        <name>Ca(2+)</name>
        <dbReference type="ChEBI" id="CHEBI:29108"/>
        <label>2</label>
    </ligand>
</feature>
<comment type="similarity">
    <text evidence="1">Belongs to the peptidase M10A family.</text>
</comment>
<dbReference type="GO" id="GO:0030198">
    <property type="term" value="P:extracellular matrix organization"/>
    <property type="evidence" value="ECO:0007669"/>
    <property type="project" value="TreeGrafter"/>
</dbReference>
<dbReference type="PROSITE" id="PS00546">
    <property type="entry name" value="CYSTEINE_SWITCH"/>
    <property type="match status" value="1"/>
</dbReference>
<keyword evidence="3 10" id="KW-0479">Metal-binding</keyword>
<protein>
    <submittedName>
        <fullName evidence="14">Matrix metalloproteinase-like protein</fullName>
    </submittedName>
</protein>
<keyword evidence="8" id="KW-0865">Zymogen</keyword>
<keyword evidence="6 10" id="KW-0862">Zinc</keyword>
<feature type="domain" description="Peptidase metallopeptidase" evidence="13">
    <location>
        <begin position="77"/>
        <end position="223"/>
    </location>
</feature>
<feature type="binding site" evidence="10">
    <location>
        <position position="157"/>
    </location>
    <ligand>
        <name>Zn(2+)</name>
        <dbReference type="ChEBI" id="CHEBI:29105"/>
        <label>1</label>
    </ligand>
</feature>
<reference evidence="14 15" key="1">
    <citation type="submission" date="2017-03" db="EMBL/GenBank/DDBJ databases">
        <title>Genome Survey of Euroglyphus maynei.</title>
        <authorList>
            <person name="Arlian L.G."/>
            <person name="Morgan M.S."/>
            <person name="Rider S.D."/>
        </authorList>
    </citation>
    <scope>NUCLEOTIDE SEQUENCE [LARGE SCALE GENOMIC DNA]</scope>
    <source>
        <strain evidence="14">Arlian Lab</strain>
        <tissue evidence="14">Whole body</tissue>
    </source>
</reference>
<feature type="short sequence motif" description="Cysteine switch" evidence="11">
    <location>
        <begin position="44"/>
        <end position="51"/>
    </location>
</feature>
<evidence type="ECO:0000313" key="14">
    <source>
        <dbReference type="EMBL" id="OTF75656.1"/>
    </source>
</evidence>
<keyword evidence="5" id="KW-0378">Hydrolase</keyword>
<dbReference type="GO" id="GO:0004222">
    <property type="term" value="F:metalloendopeptidase activity"/>
    <property type="evidence" value="ECO:0007669"/>
    <property type="project" value="InterPro"/>
</dbReference>
<dbReference type="GO" id="GO:0031012">
    <property type="term" value="C:extracellular matrix"/>
    <property type="evidence" value="ECO:0007669"/>
    <property type="project" value="InterPro"/>
</dbReference>
<keyword evidence="4" id="KW-0732">Signal</keyword>
<gene>
    <name evidence="14" type="ORF">BLA29_004036</name>
</gene>
<sequence>MSDNELNLLSHKEFEKSIKLMQKYAHIPQTGRIDGRTIAVMKLPRCGVPDVENDRFEESSSLKRHRRRSITKRFAVYGPKWDKSPITWKMARDIFNRAWNIWSQASDRLEFIESNDPKADIIIGFYTGDHGDGKRRKFDGPGSKLAHAYAPPNGDVHFDDEEQWLDKDGPSLFWTALHEFGHSLGFAHTADEGSIMFPYYRDYGENFTLPEIDRAGVQYLYGDLGMTKPTTTKSSENRKQWENSRGTTIRPTKSGDSDIMCNTNIDAIASIRNEIFVFKNQVCSNGNLMIIK</sequence>
<evidence type="ECO:0000259" key="13">
    <source>
        <dbReference type="SMART" id="SM00235"/>
    </source>
</evidence>
<dbReference type="PRINTS" id="PR00138">
    <property type="entry name" value="MATRIXIN"/>
</dbReference>
<evidence type="ECO:0000256" key="3">
    <source>
        <dbReference type="ARBA" id="ARBA00022723"/>
    </source>
</evidence>
<feature type="binding site" evidence="10">
    <location>
        <position position="182"/>
    </location>
    <ligand>
        <name>Zn(2+)</name>
        <dbReference type="ChEBI" id="CHEBI:29105"/>
        <label>2</label>
        <note>catalytic</note>
    </ligand>
</feature>
<feature type="binding site" evidence="10">
    <location>
        <position position="162"/>
    </location>
    <ligand>
        <name>Ca(2+)</name>
        <dbReference type="ChEBI" id="CHEBI:29108"/>
        <label>3</label>
    </ligand>
</feature>
<dbReference type="InterPro" id="IPR021158">
    <property type="entry name" value="Pept_M10A_Zn_BS"/>
</dbReference>
<dbReference type="PANTHER" id="PTHR10201">
    <property type="entry name" value="MATRIX METALLOPROTEINASE"/>
    <property type="match status" value="1"/>
</dbReference>
<dbReference type="PANTHER" id="PTHR10201:SF291">
    <property type="entry name" value="MATRIX METALLOPROTEINASE 1, ISOFORM C-RELATED"/>
    <property type="match status" value="1"/>
</dbReference>
<comment type="cofactor">
    <cofactor evidence="10">
        <name>Zn(2+)</name>
        <dbReference type="ChEBI" id="CHEBI:29105"/>
    </cofactor>
    <text evidence="10">Binds 2 Zn(2+) ions per subunit.</text>
</comment>
<feature type="binding site" evidence="10">
    <location>
        <position position="147"/>
    </location>
    <ligand>
        <name>Zn(2+)</name>
        <dbReference type="ChEBI" id="CHEBI:29105"/>
        <label>1</label>
    </ligand>
</feature>
<dbReference type="CDD" id="cd04278">
    <property type="entry name" value="ZnMc_MMP"/>
    <property type="match status" value="1"/>
</dbReference>
<dbReference type="InterPro" id="IPR001818">
    <property type="entry name" value="Pept_M10_metallopeptidase"/>
</dbReference>
<feature type="binding site" evidence="10">
    <location>
        <position position="139"/>
    </location>
    <ligand>
        <name>Ca(2+)</name>
        <dbReference type="ChEBI" id="CHEBI:29108"/>
        <label>3</label>
    </ligand>
</feature>
<comment type="caution">
    <text evidence="14">The sequence shown here is derived from an EMBL/GenBank/DDBJ whole genome shotgun (WGS) entry which is preliminary data.</text>
</comment>
<feature type="binding site" evidence="10">
    <location>
        <position position="155"/>
    </location>
    <ligand>
        <name>Ca(2+)</name>
        <dbReference type="ChEBI" id="CHEBI:29108"/>
        <label>2</label>
    </ligand>
</feature>
<feature type="binding site" evidence="10">
    <location>
        <position position="159"/>
    </location>
    <ligand>
        <name>Ca(2+)</name>
        <dbReference type="ChEBI" id="CHEBI:29108"/>
        <label>3</label>
    </ligand>
</feature>
<dbReference type="AlphaFoldDB" id="A0A1Y3B7R3"/>
<feature type="binding site" evidence="10">
    <location>
        <position position="266"/>
    </location>
    <ligand>
        <name>Ca(2+)</name>
        <dbReference type="ChEBI" id="CHEBI:29108"/>
        <label>4</label>
    </ligand>
</feature>
<dbReference type="Gene3D" id="3.40.390.10">
    <property type="entry name" value="Collagenase (Catalytic Domain)"/>
    <property type="match status" value="1"/>
</dbReference>
<accession>A0A1Y3B7R3</accession>
<evidence type="ECO:0000313" key="15">
    <source>
        <dbReference type="Proteomes" id="UP000194236"/>
    </source>
</evidence>
<dbReference type="SMART" id="SM00235">
    <property type="entry name" value="ZnMc"/>
    <property type="match status" value="1"/>
</dbReference>
<feature type="binding site" evidence="10">
    <location>
        <position position="178"/>
    </location>
    <ligand>
        <name>Zn(2+)</name>
        <dbReference type="ChEBI" id="CHEBI:29105"/>
        <label>2</label>
        <note>catalytic</note>
    </ligand>
</feature>
<feature type="active site" evidence="9">
    <location>
        <position position="179"/>
    </location>
</feature>
<dbReference type="InterPro" id="IPR024079">
    <property type="entry name" value="MetalloPept_cat_dom_sf"/>
</dbReference>
<feature type="binding site" evidence="10">
    <location>
        <position position="268"/>
    </location>
    <ligand>
        <name>Ca(2+)</name>
        <dbReference type="ChEBI" id="CHEBI:29108"/>
        <label>5</label>
    </ligand>
</feature>
<feature type="binding site" evidence="10">
    <location>
        <position position="188"/>
    </location>
    <ligand>
        <name>Zn(2+)</name>
        <dbReference type="ChEBI" id="CHEBI:29105"/>
        <label>2</label>
        <note>catalytic</note>
    </ligand>
</feature>
<dbReference type="InterPro" id="IPR033739">
    <property type="entry name" value="M10A_MMP"/>
</dbReference>
<feature type="binding site" evidence="10">
    <location>
        <position position="160"/>
    </location>
    <ligand>
        <name>Ca(2+)</name>
        <dbReference type="ChEBI" id="CHEBI:29108"/>
        <label>1</label>
    </ligand>
</feature>
<organism evidence="14 15">
    <name type="scientific">Euroglyphus maynei</name>
    <name type="common">Mayne's house dust mite</name>
    <dbReference type="NCBI Taxonomy" id="6958"/>
    <lineage>
        <taxon>Eukaryota</taxon>
        <taxon>Metazoa</taxon>
        <taxon>Ecdysozoa</taxon>
        <taxon>Arthropoda</taxon>
        <taxon>Chelicerata</taxon>
        <taxon>Arachnida</taxon>
        <taxon>Acari</taxon>
        <taxon>Acariformes</taxon>
        <taxon>Sarcoptiformes</taxon>
        <taxon>Astigmata</taxon>
        <taxon>Psoroptidia</taxon>
        <taxon>Analgoidea</taxon>
        <taxon>Pyroglyphidae</taxon>
        <taxon>Pyroglyphinae</taxon>
        <taxon>Euroglyphus</taxon>
    </lineage>
</organism>
<keyword evidence="7" id="KW-0482">Metalloprotease</keyword>
<evidence type="ECO:0000256" key="8">
    <source>
        <dbReference type="ARBA" id="ARBA00023145"/>
    </source>
</evidence>
<dbReference type="GO" id="GO:0030574">
    <property type="term" value="P:collagen catabolic process"/>
    <property type="evidence" value="ECO:0007669"/>
    <property type="project" value="TreeGrafter"/>
</dbReference>
<evidence type="ECO:0000256" key="12">
    <source>
        <dbReference type="SAM" id="MobiDB-lite"/>
    </source>
</evidence>
<evidence type="ECO:0000256" key="1">
    <source>
        <dbReference type="ARBA" id="ARBA00010370"/>
    </source>
</evidence>
<dbReference type="Proteomes" id="UP000194236">
    <property type="component" value="Unassembled WGS sequence"/>
</dbReference>
<proteinExistence type="inferred from homology"/>
<dbReference type="InterPro" id="IPR006026">
    <property type="entry name" value="Peptidase_Metallo"/>
</dbReference>
<dbReference type="SUPFAM" id="SSF55486">
    <property type="entry name" value="Metalloproteases ('zincins'), catalytic domain"/>
    <property type="match status" value="1"/>
</dbReference>
<evidence type="ECO:0000256" key="7">
    <source>
        <dbReference type="ARBA" id="ARBA00023049"/>
    </source>
</evidence>
<dbReference type="EMBL" id="MUJZ01040932">
    <property type="protein sequence ID" value="OTF75656.1"/>
    <property type="molecule type" value="Genomic_DNA"/>
</dbReference>
<dbReference type="Pfam" id="PF00413">
    <property type="entry name" value="Peptidase_M10"/>
    <property type="match status" value="1"/>
</dbReference>
<evidence type="ECO:0000256" key="9">
    <source>
        <dbReference type="PIRSR" id="PIRSR621190-1"/>
    </source>
</evidence>
<feature type="binding site" evidence="10">
    <location>
        <position position="140"/>
    </location>
    <ligand>
        <name>Ca(2+)</name>
        <dbReference type="ChEBI" id="CHEBI:29108"/>
        <label>3</label>
    </ligand>
</feature>
<feature type="binding site" evidence="10">
    <location>
        <position position="132"/>
    </location>
    <ligand>
        <name>Zn(2+)</name>
        <dbReference type="ChEBI" id="CHEBI:29105"/>
        <label>1</label>
    </ligand>
</feature>
<dbReference type="InterPro" id="IPR021190">
    <property type="entry name" value="Pept_M10A"/>
</dbReference>
<evidence type="ECO:0000256" key="5">
    <source>
        <dbReference type="ARBA" id="ARBA00022801"/>
    </source>
</evidence>
<keyword evidence="2" id="KW-0645">Protease</keyword>
<feature type="binding site" evidence="10">
    <location>
        <position position="130"/>
    </location>
    <ligand>
        <name>Zn(2+)</name>
        <dbReference type="ChEBI" id="CHEBI:29105"/>
        <label>1</label>
    </ligand>
</feature>
<evidence type="ECO:0000256" key="10">
    <source>
        <dbReference type="PIRSR" id="PIRSR621190-2"/>
    </source>
</evidence>
<feature type="region of interest" description="Disordered" evidence="12">
    <location>
        <begin position="230"/>
        <end position="255"/>
    </location>
</feature>
<dbReference type="InterPro" id="IPR036365">
    <property type="entry name" value="PGBD-like_sf"/>
</dbReference>
<evidence type="ECO:0000256" key="2">
    <source>
        <dbReference type="ARBA" id="ARBA00022670"/>
    </source>
</evidence>
<name>A0A1Y3B7R3_EURMA</name>
<keyword evidence="15" id="KW-1185">Reference proteome</keyword>
<dbReference type="SUPFAM" id="SSF47090">
    <property type="entry name" value="PGBD-like"/>
    <property type="match status" value="1"/>
</dbReference>
<feature type="binding site" evidence="10">
    <location>
        <position position="162"/>
    </location>
    <ligand>
        <name>Ca(2+)</name>
        <dbReference type="ChEBI" id="CHEBI:29108"/>
        <label>1</label>
    </ligand>
</feature>
<evidence type="ECO:0000256" key="6">
    <source>
        <dbReference type="ARBA" id="ARBA00022833"/>
    </source>
</evidence>
<feature type="binding site" evidence="10">
    <location>
        <position position="196"/>
    </location>
    <ligand>
        <name>Zn(2+)</name>
        <dbReference type="ChEBI" id="CHEBI:29105"/>
        <label>2</label>
        <note>catalytic</note>
    </ligand>
</feature>
<dbReference type="GO" id="GO:0008270">
    <property type="term" value="F:zinc ion binding"/>
    <property type="evidence" value="ECO:0007669"/>
    <property type="project" value="InterPro"/>
</dbReference>
<feature type="binding site" description="in inhibited form" evidence="10">
    <location>
        <position position="46"/>
    </location>
    <ligand>
        <name>Zn(2+)</name>
        <dbReference type="ChEBI" id="CHEBI:29105"/>
        <label>2</label>
        <note>catalytic</note>
    </ligand>
</feature>
<comment type="cofactor">
    <cofactor evidence="10">
        <name>Ca(2+)</name>
        <dbReference type="ChEBI" id="CHEBI:29108"/>
    </cofactor>
    <text evidence="10">Can bind about 5 Ca(2+) ions per subunit.</text>
</comment>